<dbReference type="InterPro" id="IPR000795">
    <property type="entry name" value="T_Tr_GTP-bd_dom"/>
</dbReference>
<dbReference type="InterPro" id="IPR015760">
    <property type="entry name" value="TIF_IF2"/>
</dbReference>
<feature type="binding site" evidence="9">
    <location>
        <begin position="358"/>
        <end position="365"/>
    </location>
    <ligand>
        <name>GTP</name>
        <dbReference type="ChEBI" id="CHEBI:37565"/>
    </ligand>
</feature>
<dbReference type="Gene3D" id="2.40.30.10">
    <property type="entry name" value="Translation factors"/>
    <property type="match status" value="2"/>
</dbReference>
<dbReference type="SUPFAM" id="SSF52156">
    <property type="entry name" value="Initiation factor IF2/eIF5b, domain 3"/>
    <property type="match status" value="1"/>
</dbReference>
<dbReference type="InterPro" id="IPR009000">
    <property type="entry name" value="Transl_B-barrel_sf"/>
</dbReference>
<dbReference type="PROSITE" id="PS01176">
    <property type="entry name" value="IF2"/>
    <property type="match status" value="1"/>
</dbReference>
<dbReference type="FunFam" id="3.40.50.300:FF:000019">
    <property type="entry name" value="Translation initiation factor IF-2"/>
    <property type="match status" value="1"/>
</dbReference>
<evidence type="ECO:0000256" key="11">
    <source>
        <dbReference type="RuleBase" id="RU000645"/>
    </source>
</evidence>
<dbReference type="InterPro" id="IPR044145">
    <property type="entry name" value="IF2_II"/>
</dbReference>
<comment type="similarity">
    <text evidence="2 9 10">Belongs to the TRAFAC class translation factor GTPase superfamily. Classic translation factor GTPase family. IF-2 subfamily.</text>
</comment>
<organism evidence="14 15">
    <name type="scientific">Nitratireductor mangrovi</name>
    <dbReference type="NCBI Taxonomy" id="2599600"/>
    <lineage>
        <taxon>Bacteria</taxon>
        <taxon>Pseudomonadati</taxon>
        <taxon>Pseudomonadota</taxon>
        <taxon>Alphaproteobacteria</taxon>
        <taxon>Hyphomicrobiales</taxon>
        <taxon>Phyllobacteriaceae</taxon>
        <taxon>Nitratireductor</taxon>
    </lineage>
</organism>
<feature type="region of interest" description="G-domain" evidence="9">
    <location>
        <begin position="352"/>
        <end position="500"/>
    </location>
</feature>
<dbReference type="PROSITE" id="PS51722">
    <property type="entry name" value="G_TR_2"/>
    <property type="match status" value="1"/>
</dbReference>
<evidence type="ECO:0000256" key="9">
    <source>
        <dbReference type="HAMAP-Rule" id="MF_00100"/>
    </source>
</evidence>
<dbReference type="InterPro" id="IPR036925">
    <property type="entry name" value="TIF_IF2_dom3_sf"/>
</dbReference>
<dbReference type="GO" id="GO:0005829">
    <property type="term" value="C:cytosol"/>
    <property type="evidence" value="ECO:0007669"/>
    <property type="project" value="TreeGrafter"/>
</dbReference>
<evidence type="ECO:0000256" key="12">
    <source>
        <dbReference type="SAM" id="MobiDB-lite"/>
    </source>
</evidence>
<evidence type="ECO:0000313" key="14">
    <source>
        <dbReference type="EMBL" id="QDZ01277.1"/>
    </source>
</evidence>
<evidence type="ECO:0000259" key="13">
    <source>
        <dbReference type="PROSITE" id="PS51722"/>
    </source>
</evidence>
<dbReference type="Gene3D" id="3.40.50.300">
    <property type="entry name" value="P-loop containing nucleotide triphosphate hydrolases"/>
    <property type="match status" value="1"/>
</dbReference>
<dbReference type="SUPFAM" id="SSF52540">
    <property type="entry name" value="P-loop containing nucleoside triphosphate hydrolases"/>
    <property type="match status" value="1"/>
</dbReference>
<dbReference type="Pfam" id="PF04760">
    <property type="entry name" value="IF2_N"/>
    <property type="match status" value="1"/>
</dbReference>
<evidence type="ECO:0000256" key="1">
    <source>
        <dbReference type="ARBA" id="ARBA00004496"/>
    </source>
</evidence>
<dbReference type="RefSeq" id="WP_146299922.1">
    <property type="nucleotide sequence ID" value="NZ_CP042301.2"/>
</dbReference>
<dbReference type="InterPro" id="IPR013575">
    <property type="entry name" value="IF2_assoc_dom_bac"/>
</dbReference>
<dbReference type="FunFam" id="2.40.30.10:FF:000007">
    <property type="entry name" value="Translation initiation factor IF-2"/>
    <property type="match status" value="1"/>
</dbReference>
<feature type="region of interest" description="Disordered" evidence="12">
    <location>
        <begin position="1"/>
        <end position="262"/>
    </location>
</feature>
<evidence type="ECO:0000256" key="10">
    <source>
        <dbReference type="RuleBase" id="RU000644"/>
    </source>
</evidence>
<gene>
    <name evidence="9 14" type="primary">infB</name>
    <name evidence="14" type="ORF">FQ775_13295</name>
</gene>
<keyword evidence="4 9" id="KW-0963">Cytoplasm</keyword>
<feature type="compositionally biased region" description="Basic and acidic residues" evidence="12">
    <location>
        <begin position="1"/>
        <end position="11"/>
    </location>
</feature>
<dbReference type="InterPro" id="IPR006847">
    <property type="entry name" value="IF2_N"/>
</dbReference>
<dbReference type="InterPro" id="IPR027417">
    <property type="entry name" value="P-loop_NTPase"/>
</dbReference>
<dbReference type="InterPro" id="IPR005225">
    <property type="entry name" value="Small_GTP-bd"/>
</dbReference>
<keyword evidence="6 9" id="KW-0547">Nucleotide-binding</keyword>
<keyword evidence="8 9" id="KW-0342">GTP-binding</keyword>
<dbReference type="CDD" id="cd01887">
    <property type="entry name" value="IF2_eIF5B"/>
    <property type="match status" value="1"/>
</dbReference>
<keyword evidence="7 9" id="KW-0648">Protein biosynthesis</keyword>
<dbReference type="SUPFAM" id="SSF50447">
    <property type="entry name" value="Translation proteins"/>
    <property type="match status" value="2"/>
</dbReference>
<dbReference type="OrthoDB" id="9811804at2"/>
<dbReference type="FunFam" id="2.40.30.10:FF:000008">
    <property type="entry name" value="Translation initiation factor IF-2"/>
    <property type="match status" value="1"/>
</dbReference>
<evidence type="ECO:0000256" key="7">
    <source>
        <dbReference type="ARBA" id="ARBA00022917"/>
    </source>
</evidence>
<feature type="binding site" evidence="9">
    <location>
        <begin position="404"/>
        <end position="408"/>
    </location>
    <ligand>
        <name>GTP</name>
        <dbReference type="ChEBI" id="CHEBI:37565"/>
    </ligand>
</feature>
<dbReference type="NCBIfam" id="TIGR00231">
    <property type="entry name" value="small_GTP"/>
    <property type="match status" value="1"/>
</dbReference>
<evidence type="ECO:0000256" key="3">
    <source>
        <dbReference type="ARBA" id="ARBA00020675"/>
    </source>
</evidence>
<evidence type="ECO:0000256" key="5">
    <source>
        <dbReference type="ARBA" id="ARBA00022540"/>
    </source>
</evidence>
<dbReference type="InterPro" id="IPR053905">
    <property type="entry name" value="EF-G-like_DII"/>
</dbReference>
<feature type="compositionally biased region" description="Basic and acidic residues" evidence="12">
    <location>
        <begin position="108"/>
        <end position="177"/>
    </location>
</feature>
<dbReference type="GO" id="GO:0003924">
    <property type="term" value="F:GTPase activity"/>
    <property type="evidence" value="ECO:0007669"/>
    <property type="project" value="UniProtKB-UniRule"/>
</dbReference>
<evidence type="ECO:0000256" key="6">
    <source>
        <dbReference type="ARBA" id="ARBA00022741"/>
    </source>
</evidence>
<comment type="function">
    <text evidence="9 10">One of the essential components for the initiation of protein synthesis. Protects formylmethionyl-tRNA from spontaneous hydrolysis and promotes its binding to the 30S ribosomal subunits. Also involved in the hydrolysis of GTP during the formation of the 70S ribosomal complex.</text>
</comment>
<keyword evidence="5 9" id="KW-0396">Initiation factor</keyword>
<dbReference type="FunFam" id="3.40.50.10050:FF:000001">
    <property type="entry name" value="Translation initiation factor IF-2"/>
    <property type="match status" value="1"/>
</dbReference>
<dbReference type="Pfam" id="PF00009">
    <property type="entry name" value="GTP_EFTU"/>
    <property type="match status" value="1"/>
</dbReference>
<dbReference type="PANTHER" id="PTHR43381:SF5">
    <property type="entry name" value="TR-TYPE G DOMAIN-CONTAINING PROTEIN"/>
    <property type="match status" value="1"/>
</dbReference>
<reference evidence="14" key="1">
    <citation type="submission" date="2020-04" db="EMBL/GenBank/DDBJ databases">
        <title>Nitratireductor sp. nov. isolated from mangrove soil.</title>
        <authorList>
            <person name="Ye Y."/>
        </authorList>
    </citation>
    <scope>NUCLEOTIDE SEQUENCE</scope>
    <source>
        <strain evidence="14">SY7</strain>
    </source>
</reference>
<dbReference type="NCBIfam" id="TIGR00487">
    <property type="entry name" value="IF-2"/>
    <property type="match status" value="1"/>
</dbReference>
<dbReference type="Pfam" id="PF22042">
    <property type="entry name" value="EF-G_D2"/>
    <property type="match status" value="1"/>
</dbReference>
<dbReference type="CDD" id="cd03702">
    <property type="entry name" value="IF2_mtIF2_II"/>
    <property type="match status" value="1"/>
</dbReference>
<comment type="subcellular location">
    <subcellularLocation>
        <location evidence="1 9 11">Cytoplasm</location>
    </subcellularLocation>
</comment>
<dbReference type="Pfam" id="PF11987">
    <property type="entry name" value="IF-2"/>
    <property type="match status" value="1"/>
</dbReference>
<dbReference type="GO" id="GO:0005525">
    <property type="term" value="F:GTP binding"/>
    <property type="evidence" value="ECO:0007669"/>
    <property type="project" value="UniProtKB-KW"/>
</dbReference>
<dbReference type="GO" id="GO:0003743">
    <property type="term" value="F:translation initiation factor activity"/>
    <property type="evidence" value="ECO:0007669"/>
    <property type="project" value="UniProtKB-UniRule"/>
</dbReference>
<accession>A0A5B8KZU6</accession>
<feature type="binding site" evidence="9">
    <location>
        <begin position="458"/>
        <end position="461"/>
    </location>
    <ligand>
        <name>GTP</name>
        <dbReference type="ChEBI" id="CHEBI:37565"/>
    </ligand>
</feature>
<dbReference type="CDD" id="cd03692">
    <property type="entry name" value="mtIF2_IVc"/>
    <property type="match status" value="1"/>
</dbReference>
<dbReference type="InterPro" id="IPR004161">
    <property type="entry name" value="EFTu-like_2"/>
</dbReference>
<dbReference type="HAMAP" id="MF_00100_B">
    <property type="entry name" value="IF_2_B"/>
    <property type="match status" value="1"/>
</dbReference>
<dbReference type="Gene3D" id="3.40.50.10050">
    <property type="entry name" value="Translation initiation factor IF- 2, domain 3"/>
    <property type="match status" value="1"/>
</dbReference>
<feature type="domain" description="Tr-type G" evidence="13">
    <location>
        <begin position="349"/>
        <end position="518"/>
    </location>
</feature>
<dbReference type="InterPro" id="IPR023115">
    <property type="entry name" value="TIF_IF2_dom3"/>
</dbReference>
<proteinExistence type="inferred from homology"/>
<name>A0A5B8KZU6_9HYPH</name>
<keyword evidence="15" id="KW-1185">Reference proteome</keyword>
<evidence type="ECO:0000256" key="4">
    <source>
        <dbReference type="ARBA" id="ARBA00022490"/>
    </source>
</evidence>
<evidence type="ECO:0000256" key="2">
    <source>
        <dbReference type="ARBA" id="ARBA00007733"/>
    </source>
</evidence>
<sequence length="851" mass="93227">MTDTKSGDDKTLSMTGKKTLSLKRPGVEQGTVRQNFSHGRSKSVVVETKKRKFTMPGDKHETAAPVTLAPRPQPAPKPVVAKEQPKPAPGSSSERSGLVLNELSTEEMEARRRALQDSKVREVEERKRAQEDAKRRAEEDERRRLEREESARRQADEEARLAAEAEARRRSEEEARRRAPQPEPEAEEEDRDAKRKAKPGLPPKRIATPEPARPARPRGGDDRRRGKLTLNSALSGEEGRSRSLSSMRRRQEKFKRAMHQEPREKIAREVTLPETITIQELAGRMAERAVDVIKFFMKQGQILKPGDVIDADTAELVASEFGHTVKRVSESDVEEGLFNIPDKPENQLSRPPVVTIMGHVDHGKTSLLDAIRHANVVSGEAGGITQHIGAYQVEQDGQKITFIDTPGHAAFTAMRARGAQATDIAILVVAADDSVMPQTVESINHAKAAGVPIIVAINKIDKPEADAQKVRTELLQHEVFVESMGGEVLDVEVSAVKGTNLDKLLEAILLQAELLDLKADPERTSEGVIIEAKLDKGRGPVATVLVQTGKLLPGDIIVAGNEWGKVRALVDDRGEQVAEAGPSMPVEVLGLQGTPQAGDRFATVENEARAREISEYRQRKAREMAVAKHAGQRGSLEQMMTQLQESGVKEFPLVIKGDVQGSIEAIVAALDKLGTDEVRARIVHSGAGGITESDVSLAETSEAAIIGFNVRANKQARDAAEQAGIEIRYYNIIYNLVDDVKAAMSGLLSPERRETFLGNAEILEVFNITKVGKVAGCRVSEGKVERGAGVRLIRDDVVIHEGTLKTLKRFKDEVSEVPAGQECGMAFANYEDIRAGDVIEAFRVEMVTRTL</sequence>
<evidence type="ECO:0000313" key="15">
    <source>
        <dbReference type="Proteomes" id="UP000321389"/>
    </source>
</evidence>
<dbReference type="EMBL" id="CP042301">
    <property type="protein sequence ID" value="QDZ01277.1"/>
    <property type="molecule type" value="Genomic_DNA"/>
</dbReference>
<dbReference type="Proteomes" id="UP000321389">
    <property type="component" value="Chromosome"/>
</dbReference>
<dbReference type="InterPro" id="IPR000178">
    <property type="entry name" value="TF_IF2_bacterial-like"/>
</dbReference>
<protein>
    <recommendedName>
        <fullName evidence="3 9">Translation initiation factor IF-2</fullName>
    </recommendedName>
</protein>
<dbReference type="AlphaFoldDB" id="A0A5B8KZU6"/>
<dbReference type="Pfam" id="PF03144">
    <property type="entry name" value="GTP_EFTU_D2"/>
    <property type="match status" value="1"/>
</dbReference>
<dbReference type="Pfam" id="PF08364">
    <property type="entry name" value="IF2_assoc"/>
    <property type="match status" value="1"/>
</dbReference>
<dbReference type="PANTHER" id="PTHR43381">
    <property type="entry name" value="TRANSLATION INITIATION FACTOR IF-2-RELATED"/>
    <property type="match status" value="1"/>
</dbReference>
<evidence type="ECO:0000256" key="8">
    <source>
        <dbReference type="ARBA" id="ARBA00023134"/>
    </source>
</evidence>
<dbReference type="KEGG" id="niy:FQ775_13295"/>